<organism evidence="1 2">
    <name type="scientific">Hypsizygus marmoreus</name>
    <name type="common">White beech mushroom</name>
    <name type="synonym">Agaricus marmoreus</name>
    <dbReference type="NCBI Taxonomy" id="39966"/>
    <lineage>
        <taxon>Eukaryota</taxon>
        <taxon>Fungi</taxon>
        <taxon>Dikarya</taxon>
        <taxon>Basidiomycota</taxon>
        <taxon>Agaricomycotina</taxon>
        <taxon>Agaricomycetes</taxon>
        <taxon>Agaricomycetidae</taxon>
        <taxon>Agaricales</taxon>
        <taxon>Tricholomatineae</taxon>
        <taxon>Lyophyllaceae</taxon>
        <taxon>Hypsizygus</taxon>
    </lineage>
</organism>
<dbReference type="STRING" id="39966.A0A369K0D5"/>
<reference evidence="1" key="1">
    <citation type="submission" date="2018-04" db="EMBL/GenBank/DDBJ databases">
        <title>Whole genome sequencing of Hypsizygus marmoreus.</title>
        <authorList>
            <person name="Choi I.-G."/>
            <person name="Min B."/>
            <person name="Kim J.-G."/>
            <person name="Kim S."/>
            <person name="Oh Y.-L."/>
            <person name="Kong W.-S."/>
            <person name="Park H."/>
            <person name="Jeong J."/>
            <person name="Song E.-S."/>
        </authorList>
    </citation>
    <scope>NUCLEOTIDE SEQUENCE [LARGE SCALE GENOMIC DNA]</scope>
    <source>
        <strain evidence="1">51987-8</strain>
    </source>
</reference>
<dbReference type="PANTHER" id="PTHR38048">
    <property type="entry name" value="EXPRESSED PROTEIN"/>
    <property type="match status" value="1"/>
</dbReference>
<dbReference type="EMBL" id="LUEZ02000041">
    <property type="protein sequence ID" value="RDB25343.1"/>
    <property type="molecule type" value="Genomic_DNA"/>
</dbReference>
<sequence length="151" mass="17422">MSLSKVTYGSEEEERRWNALSELMTRFHQWFKDEYKVMYKSANGSFENRGLSLLGYLDTVSAFSAELTTSHHGGKTSIHGGIEDLTQRVEKWRKDPTSYSYDEMKSCLDSLSGVLFTHLDQEVEDIRGDQLKPYFTIEEIENIGKGHRNDI</sequence>
<evidence type="ECO:0000313" key="1">
    <source>
        <dbReference type="EMBL" id="RDB25343.1"/>
    </source>
</evidence>
<comment type="caution">
    <text evidence="1">The sequence shown here is derived from an EMBL/GenBank/DDBJ whole genome shotgun (WGS) entry which is preliminary data.</text>
</comment>
<evidence type="ECO:0000313" key="2">
    <source>
        <dbReference type="Proteomes" id="UP000076154"/>
    </source>
</evidence>
<protein>
    <recommendedName>
        <fullName evidence="3">Hemerythrin-like domain-containing protein</fullName>
    </recommendedName>
</protein>
<dbReference type="AlphaFoldDB" id="A0A369K0D5"/>
<dbReference type="InParanoid" id="A0A369K0D5"/>
<gene>
    <name evidence="1" type="ORF">Hypma_007882</name>
</gene>
<name>A0A369K0D5_HYPMA</name>
<dbReference type="InterPro" id="IPR053206">
    <property type="entry name" value="Dimeric_xanthone_biosynth"/>
</dbReference>
<dbReference type="OrthoDB" id="10044044at2759"/>
<evidence type="ECO:0008006" key="3">
    <source>
        <dbReference type="Google" id="ProtNLM"/>
    </source>
</evidence>
<proteinExistence type="predicted"/>
<accession>A0A369K0D5</accession>
<dbReference type="PANTHER" id="PTHR38048:SF1">
    <property type="entry name" value="HEMERYTHRIN-LIKE DOMAIN-CONTAINING PROTEIN"/>
    <property type="match status" value="1"/>
</dbReference>
<keyword evidence="2" id="KW-1185">Reference proteome</keyword>
<dbReference type="Proteomes" id="UP000076154">
    <property type="component" value="Unassembled WGS sequence"/>
</dbReference>